<name>A0ABT1M935_9MYCO</name>
<evidence type="ECO:0008006" key="3">
    <source>
        <dbReference type="Google" id="ProtNLM"/>
    </source>
</evidence>
<reference evidence="1 2" key="1">
    <citation type="submission" date="2022-06" db="EMBL/GenBank/DDBJ databases">
        <title>Mycolicibacterium sp. CAU 1645 isolated from seawater.</title>
        <authorList>
            <person name="Kim W."/>
        </authorList>
    </citation>
    <scope>NUCLEOTIDE SEQUENCE [LARGE SCALE GENOMIC DNA]</scope>
    <source>
        <strain evidence="1 2">CAU 1645</strain>
    </source>
</reference>
<sequence length="175" mass="18927">MDQDRAERLPGAFGRAYTTASARQVPVPDFVPRLSLLPRVDYADAFVVAVGAHPDRSAEQWARAILEDTGETTQLRLAWTALGLRVDDDSGVAGWRIRRNDPDTVLLGADSRVGMPGELLVALRGDDLVFATMLSHRTPVTRPVWAAVVPGHVAKVRHLLTRAGGSTDSAGLGRR</sequence>
<organism evidence="1 2">
    <name type="scientific">Mycolicibacterium arenosum</name>
    <dbReference type="NCBI Taxonomy" id="2952157"/>
    <lineage>
        <taxon>Bacteria</taxon>
        <taxon>Bacillati</taxon>
        <taxon>Actinomycetota</taxon>
        <taxon>Actinomycetes</taxon>
        <taxon>Mycobacteriales</taxon>
        <taxon>Mycobacteriaceae</taxon>
        <taxon>Mycolicibacterium</taxon>
    </lineage>
</organism>
<keyword evidence="2" id="KW-1185">Reference proteome</keyword>
<dbReference type="RefSeq" id="WP_255062799.1">
    <property type="nucleotide sequence ID" value="NZ_JANDBD010000010.1"/>
</dbReference>
<protein>
    <recommendedName>
        <fullName evidence="3">DUF2867 domain-containing protein</fullName>
    </recommendedName>
</protein>
<evidence type="ECO:0000313" key="2">
    <source>
        <dbReference type="Proteomes" id="UP001651690"/>
    </source>
</evidence>
<comment type="caution">
    <text evidence="1">The sequence shown here is derived from an EMBL/GenBank/DDBJ whole genome shotgun (WGS) entry which is preliminary data.</text>
</comment>
<proteinExistence type="predicted"/>
<gene>
    <name evidence="1" type="ORF">NM203_22965</name>
</gene>
<dbReference type="Proteomes" id="UP001651690">
    <property type="component" value="Unassembled WGS sequence"/>
</dbReference>
<evidence type="ECO:0000313" key="1">
    <source>
        <dbReference type="EMBL" id="MCP9275055.1"/>
    </source>
</evidence>
<dbReference type="EMBL" id="JANDBD010000010">
    <property type="protein sequence ID" value="MCP9275055.1"/>
    <property type="molecule type" value="Genomic_DNA"/>
</dbReference>
<accession>A0ABT1M935</accession>